<keyword evidence="4 5" id="KW-0472">Membrane</keyword>
<evidence type="ECO:0000256" key="4">
    <source>
        <dbReference type="ARBA" id="ARBA00023136"/>
    </source>
</evidence>
<feature type="transmembrane region" description="Helical" evidence="5">
    <location>
        <begin position="267"/>
        <end position="286"/>
    </location>
</feature>
<accession>A0ABX0YEU0</accession>
<keyword evidence="8" id="KW-1185">Reference proteome</keyword>
<evidence type="ECO:0000256" key="2">
    <source>
        <dbReference type="ARBA" id="ARBA00022692"/>
    </source>
</evidence>
<comment type="subcellular location">
    <subcellularLocation>
        <location evidence="1">Membrane</location>
        <topology evidence="1">Multi-pass membrane protein</topology>
    </subcellularLocation>
</comment>
<dbReference type="EMBL" id="JAAVJI010000005">
    <property type="protein sequence ID" value="NJP01450.1"/>
    <property type="molecule type" value="Genomic_DNA"/>
</dbReference>
<feature type="transmembrane region" description="Helical" evidence="5">
    <location>
        <begin position="324"/>
        <end position="341"/>
    </location>
</feature>
<dbReference type="Pfam" id="PF00892">
    <property type="entry name" value="EamA"/>
    <property type="match status" value="2"/>
</dbReference>
<dbReference type="RefSeq" id="WP_168084020.1">
    <property type="nucleotide sequence ID" value="NZ_JAAVJI010000005.1"/>
</dbReference>
<keyword evidence="3 5" id="KW-1133">Transmembrane helix</keyword>
<keyword evidence="2 5" id="KW-0812">Transmembrane</keyword>
<feature type="transmembrane region" description="Helical" evidence="5">
    <location>
        <begin position="81"/>
        <end position="102"/>
    </location>
</feature>
<evidence type="ECO:0000259" key="6">
    <source>
        <dbReference type="Pfam" id="PF00892"/>
    </source>
</evidence>
<reference evidence="7 8" key="1">
    <citation type="submission" date="2020-03" db="EMBL/GenBank/DDBJ databases">
        <authorList>
            <person name="Wang L."/>
            <person name="He N."/>
            <person name="Li Y."/>
            <person name="Fang Y."/>
            <person name="Zhang F."/>
        </authorList>
    </citation>
    <scope>NUCLEOTIDE SEQUENCE [LARGE SCALE GENOMIC DNA]</scope>
    <source>
        <strain evidence="8">hsmgli-8</strain>
    </source>
</reference>
<dbReference type="PANTHER" id="PTHR22911:SF6">
    <property type="entry name" value="SOLUTE CARRIER FAMILY 35 MEMBER G1"/>
    <property type="match status" value="1"/>
</dbReference>
<dbReference type="InterPro" id="IPR037185">
    <property type="entry name" value="EmrE-like"/>
</dbReference>
<feature type="transmembrane region" description="Helical" evidence="5">
    <location>
        <begin position="193"/>
        <end position="213"/>
    </location>
</feature>
<evidence type="ECO:0000256" key="5">
    <source>
        <dbReference type="SAM" id="Phobius"/>
    </source>
</evidence>
<feature type="domain" description="EamA" evidence="6">
    <location>
        <begin position="196"/>
        <end position="341"/>
    </location>
</feature>
<organism evidence="7 8">
    <name type="scientific">Pseudomonas quercus</name>
    <dbReference type="NCBI Taxonomy" id="2722792"/>
    <lineage>
        <taxon>Bacteria</taxon>
        <taxon>Pseudomonadati</taxon>
        <taxon>Pseudomonadota</taxon>
        <taxon>Gammaproteobacteria</taxon>
        <taxon>Pseudomonadales</taxon>
        <taxon>Pseudomonadaceae</taxon>
        <taxon>Pseudomonas</taxon>
    </lineage>
</organism>
<evidence type="ECO:0000313" key="7">
    <source>
        <dbReference type="EMBL" id="NJP01450.1"/>
    </source>
</evidence>
<feature type="transmembrane region" description="Helical" evidence="5">
    <location>
        <begin position="141"/>
        <end position="162"/>
    </location>
</feature>
<dbReference type="InterPro" id="IPR000620">
    <property type="entry name" value="EamA_dom"/>
</dbReference>
<dbReference type="PANTHER" id="PTHR22911">
    <property type="entry name" value="ACYL-MALONYL CONDENSING ENZYME-RELATED"/>
    <property type="match status" value="1"/>
</dbReference>
<feature type="transmembrane region" description="Helical" evidence="5">
    <location>
        <begin position="225"/>
        <end position="247"/>
    </location>
</feature>
<name>A0ABX0YEU0_9PSED</name>
<feature type="transmembrane region" description="Helical" evidence="5">
    <location>
        <begin position="169"/>
        <end position="187"/>
    </location>
</feature>
<comment type="caution">
    <text evidence="7">The sequence shown here is derived from an EMBL/GenBank/DDBJ whole genome shotgun (WGS) entry which is preliminary data.</text>
</comment>
<feature type="transmembrane region" description="Helical" evidence="5">
    <location>
        <begin position="114"/>
        <end position="135"/>
    </location>
</feature>
<sequence length="346" mass="37539">MKAIPFAQRRKLMQVLLTSLFQTARLEGLTSRTLKMDCERTADASTLKGDRIAAGIGLILSAVFLLSLADASVKYFSHRMPIWQLFLGASFILVPILGTWLVNGIKSETIAIGSVRWITARSLLLLLMWVAYYAALPLIPLSVAAVAIYTTPLFIALFAACFGTERLTFLGWLAVCLGFVGVTTVLQPGKGSFTAAVLLPVLGAVFYGMAMVVTRQHCREEHPLVLAFALNVAFLIAACAGGIVSVLCEDFSAQAPFLLSAWQPLGWREAGFITCYAIALVTINTATARAYQLAPAALVGTFDYAYLIFACFWGYWFFNEVPSASTWVGMLMILLAGLMVSRNSAS</sequence>
<feature type="domain" description="EamA" evidence="6">
    <location>
        <begin position="55"/>
        <end position="185"/>
    </location>
</feature>
<evidence type="ECO:0000256" key="1">
    <source>
        <dbReference type="ARBA" id="ARBA00004141"/>
    </source>
</evidence>
<proteinExistence type="predicted"/>
<feature type="transmembrane region" description="Helical" evidence="5">
    <location>
        <begin position="52"/>
        <end position="69"/>
    </location>
</feature>
<dbReference type="SUPFAM" id="SSF103481">
    <property type="entry name" value="Multidrug resistance efflux transporter EmrE"/>
    <property type="match status" value="2"/>
</dbReference>
<gene>
    <name evidence="7" type="ORF">HBH25_11310</name>
</gene>
<evidence type="ECO:0000256" key="3">
    <source>
        <dbReference type="ARBA" id="ARBA00022989"/>
    </source>
</evidence>
<dbReference type="Proteomes" id="UP000746535">
    <property type="component" value="Unassembled WGS sequence"/>
</dbReference>
<feature type="transmembrane region" description="Helical" evidence="5">
    <location>
        <begin position="293"/>
        <end position="318"/>
    </location>
</feature>
<protein>
    <submittedName>
        <fullName evidence="7">DMT family transporter</fullName>
    </submittedName>
</protein>
<evidence type="ECO:0000313" key="8">
    <source>
        <dbReference type="Proteomes" id="UP000746535"/>
    </source>
</evidence>